<accession>A0A151NTE8</accession>
<evidence type="ECO:0000256" key="1">
    <source>
        <dbReference type="SAM" id="MobiDB-lite"/>
    </source>
</evidence>
<keyword evidence="3" id="KW-1185">Reference proteome</keyword>
<comment type="caution">
    <text evidence="2">The sequence shown here is derived from an EMBL/GenBank/DDBJ whole genome shotgun (WGS) entry which is preliminary data.</text>
</comment>
<evidence type="ECO:0000313" key="3">
    <source>
        <dbReference type="Proteomes" id="UP000050525"/>
    </source>
</evidence>
<protein>
    <submittedName>
        <fullName evidence="2">Uncharacterized protein</fullName>
    </submittedName>
</protein>
<organism evidence="2 3">
    <name type="scientific">Alligator mississippiensis</name>
    <name type="common">American alligator</name>
    <dbReference type="NCBI Taxonomy" id="8496"/>
    <lineage>
        <taxon>Eukaryota</taxon>
        <taxon>Metazoa</taxon>
        <taxon>Chordata</taxon>
        <taxon>Craniata</taxon>
        <taxon>Vertebrata</taxon>
        <taxon>Euteleostomi</taxon>
        <taxon>Archelosauria</taxon>
        <taxon>Archosauria</taxon>
        <taxon>Crocodylia</taxon>
        <taxon>Alligatoridae</taxon>
        <taxon>Alligatorinae</taxon>
        <taxon>Alligator</taxon>
    </lineage>
</organism>
<sequence length="117" mass="11748">MGKAGYSQRIVGFHARGYILHEAALSKGPAAACGGEARVGSWDVASGLPSLQEKDPGLDAQSGLTDNSRGVSAGGHGVLDNVQPSVLARLAGPEVVGLEALDGEGILEPNFSVLAGV</sequence>
<dbReference type="AlphaFoldDB" id="A0A151NTE8"/>
<reference evidence="2 3" key="1">
    <citation type="journal article" date="2012" name="Genome Biol.">
        <title>Sequencing three crocodilian genomes to illuminate the evolution of archosaurs and amniotes.</title>
        <authorList>
            <person name="St John J.A."/>
            <person name="Braun E.L."/>
            <person name="Isberg S.R."/>
            <person name="Miles L.G."/>
            <person name="Chong A.Y."/>
            <person name="Gongora J."/>
            <person name="Dalzell P."/>
            <person name="Moran C."/>
            <person name="Bed'hom B."/>
            <person name="Abzhanov A."/>
            <person name="Burgess S.C."/>
            <person name="Cooksey A.M."/>
            <person name="Castoe T.A."/>
            <person name="Crawford N.G."/>
            <person name="Densmore L.D."/>
            <person name="Drew J.C."/>
            <person name="Edwards S.V."/>
            <person name="Faircloth B.C."/>
            <person name="Fujita M.K."/>
            <person name="Greenwold M.J."/>
            <person name="Hoffmann F.G."/>
            <person name="Howard J.M."/>
            <person name="Iguchi T."/>
            <person name="Janes D.E."/>
            <person name="Khan S.Y."/>
            <person name="Kohno S."/>
            <person name="de Koning A.J."/>
            <person name="Lance S.L."/>
            <person name="McCarthy F.M."/>
            <person name="McCormack J.E."/>
            <person name="Merchant M.E."/>
            <person name="Peterson D.G."/>
            <person name="Pollock D.D."/>
            <person name="Pourmand N."/>
            <person name="Raney B.J."/>
            <person name="Roessler K.A."/>
            <person name="Sanford J.R."/>
            <person name="Sawyer R.H."/>
            <person name="Schmidt C.J."/>
            <person name="Triplett E.W."/>
            <person name="Tuberville T.D."/>
            <person name="Venegas-Anaya M."/>
            <person name="Howard J.T."/>
            <person name="Jarvis E.D."/>
            <person name="Guillette L.J.Jr."/>
            <person name="Glenn T.C."/>
            <person name="Green R.E."/>
            <person name="Ray D.A."/>
        </authorList>
    </citation>
    <scope>NUCLEOTIDE SEQUENCE [LARGE SCALE GENOMIC DNA]</scope>
    <source>
        <strain evidence="2">KSC_2009_1</strain>
    </source>
</reference>
<dbReference type="EMBL" id="AKHW03002098">
    <property type="protein sequence ID" value="KYO40034.1"/>
    <property type="molecule type" value="Genomic_DNA"/>
</dbReference>
<evidence type="ECO:0000313" key="2">
    <source>
        <dbReference type="EMBL" id="KYO40034.1"/>
    </source>
</evidence>
<name>A0A151NTE8_ALLMI</name>
<gene>
    <name evidence="2" type="ORF">Y1Q_0006568</name>
</gene>
<dbReference type="Proteomes" id="UP000050525">
    <property type="component" value="Unassembled WGS sequence"/>
</dbReference>
<proteinExistence type="predicted"/>
<feature type="region of interest" description="Disordered" evidence="1">
    <location>
        <begin position="50"/>
        <end position="77"/>
    </location>
</feature>